<evidence type="ECO:0000256" key="1">
    <source>
        <dbReference type="SAM" id="MobiDB-lite"/>
    </source>
</evidence>
<evidence type="ECO:0000313" key="2">
    <source>
        <dbReference type="EMBL" id="KAH7165505.1"/>
    </source>
</evidence>
<protein>
    <submittedName>
        <fullName evidence="2">Uncharacterized protein</fullName>
    </submittedName>
</protein>
<dbReference type="GO" id="GO:0006361">
    <property type="term" value="P:transcription initiation at RNA polymerase I promoter"/>
    <property type="evidence" value="ECO:0007669"/>
    <property type="project" value="TreeGrafter"/>
</dbReference>
<dbReference type="Proteomes" id="UP000738349">
    <property type="component" value="Unassembled WGS sequence"/>
</dbReference>
<dbReference type="GO" id="GO:0001181">
    <property type="term" value="F:RNA polymerase I general transcription initiation factor activity"/>
    <property type="evidence" value="ECO:0007669"/>
    <property type="project" value="TreeGrafter"/>
</dbReference>
<dbReference type="AlphaFoldDB" id="A0A9P9FLB8"/>
<feature type="compositionally biased region" description="Basic and acidic residues" evidence="1">
    <location>
        <begin position="1"/>
        <end position="18"/>
    </location>
</feature>
<evidence type="ECO:0000313" key="3">
    <source>
        <dbReference type="Proteomes" id="UP000738349"/>
    </source>
</evidence>
<reference evidence="2" key="1">
    <citation type="journal article" date="2021" name="Nat. Commun.">
        <title>Genetic determinants of endophytism in the Arabidopsis root mycobiome.</title>
        <authorList>
            <person name="Mesny F."/>
            <person name="Miyauchi S."/>
            <person name="Thiergart T."/>
            <person name="Pickel B."/>
            <person name="Atanasova L."/>
            <person name="Karlsson M."/>
            <person name="Huettel B."/>
            <person name="Barry K.W."/>
            <person name="Haridas S."/>
            <person name="Chen C."/>
            <person name="Bauer D."/>
            <person name="Andreopoulos W."/>
            <person name="Pangilinan J."/>
            <person name="LaButti K."/>
            <person name="Riley R."/>
            <person name="Lipzen A."/>
            <person name="Clum A."/>
            <person name="Drula E."/>
            <person name="Henrissat B."/>
            <person name="Kohler A."/>
            <person name="Grigoriev I.V."/>
            <person name="Martin F.M."/>
            <person name="Hacquard S."/>
        </authorList>
    </citation>
    <scope>NUCLEOTIDE SEQUENCE</scope>
    <source>
        <strain evidence="2">MPI-CAGE-AT-0147</strain>
    </source>
</reference>
<dbReference type="PANTHER" id="PTHR28079">
    <property type="entry name" value="RNA POLYMERASE I-SPECIFIC TRANSCRIPTION INITIATION FACTOR RRN5"/>
    <property type="match status" value="1"/>
</dbReference>
<comment type="caution">
    <text evidence="2">The sequence shown here is derived from an EMBL/GenBank/DDBJ whole genome shotgun (WGS) entry which is preliminary data.</text>
</comment>
<dbReference type="EMBL" id="JAGMUV010000003">
    <property type="protein sequence ID" value="KAH7165505.1"/>
    <property type="molecule type" value="Genomic_DNA"/>
</dbReference>
<dbReference type="GO" id="GO:0000182">
    <property type="term" value="F:rDNA binding"/>
    <property type="evidence" value="ECO:0007669"/>
    <property type="project" value="TreeGrafter"/>
</dbReference>
<dbReference type="InterPro" id="IPR001005">
    <property type="entry name" value="SANT/Myb"/>
</dbReference>
<organism evidence="2 3">
    <name type="scientific">Dactylonectria macrodidyma</name>
    <dbReference type="NCBI Taxonomy" id="307937"/>
    <lineage>
        <taxon>Eukaryota</taxon>
        <taxon>Fungi</taxon>
        <taxon>Dikarya</taxon>
        <taxon>Ascomycota</taxon>
        <taxon>Pezizomycotina</taxon>
        <taxon>Sordariomycetes</taxon>
        <taxon>Hypocreomycetidae</taxon>
        <taxon>Hypocreales</taxon>
        <taxon>Nectriaceae</taxon>
        <taxon>Dactylonectria</taxon>
    </lineage>
</organism>
<dbReference type="GO" id="GO:0000500">
    <property type="term" value="C:RNA polymerase I upstream activating factor complex"/>
    <property type="evidence" value="ECO:0007669"/>
    <property type="project" value="InterPro"/>
</dbReference>
<dbReference type="InterPro" id="IPR039601">
    <property type="entry name" value="Rrn5"/>
</dbReference>
<gene>
    <name evidence="2" type="ORF">EDB81DRAFT_779503</name>
</gene>
<feature type="compositionally biased region" description="Acidic residues" evidence="1">
    <location>
        <begin position="50"/>
        <end position="59"/>
    </location>
</feature>
<dbReference type="OrthoDB" id="2240312at2759"/>
<feature type="region of interest" description="Disordered" evidence="1">
    <location>
        <begin position="1"/>
        <end position="71"/>
    </location>
</feature>
<dbReference type="PANTHER" id="PTHR28079:SF1">
    <property type="entry name" value="RNA POLYMERASE I-SPECIFIC TRANSCRIPTION INITIATION FACTOR RRN5"/>
    <property type="match status" value="1"/>
</dbReference>
<keyword evidence="3" id="KW-1185">Reference proteome</keyword>
<proteinExistence type="predicted"/>
<name>A0A9P9FLB8_9HYPO</name>
<dbReference type="GO" id="GO:0042790">
    <property type="term" value="P:nucleolar large rRNA transcription by RNA polymerase I"/>
    <property type="evidence" value="ECO:0007669"/>
    <property type="project" value="InterPro"/>
</dbReference>
<accession>A0A9P9FLB8</accession>
<sequence length="559" mass="64393">MDSDADYPRGEEENELHHSSPSQMRSLEDPDLFRNNDPVEYPDQSGSEYAESENTDGEADANPTVNEDDGGLFYLKRPAEDAPIQRAFKRHKGVLNTEYLDLLNGDIEDAARRVNLSNDEDNEPSQLGLTVWSPLEKKLFFESIGRLGQGDLPNIASRIGTKSEVEVHHYLSILKRVQLMRQREGLRPAIEFSEYPAAVELSQPLCHALDEAADAVSVRQERKEEQREESKWGQCWNITPQLAQQIDNGEIVPRGPNFAFTGVLNIQNWLRLAERIFMNSSIPSDNWSFIDNHRPSMWATTFEDFHSLAVSITRRLVQTTIFLSMSRIRAKRELIPSTRDIVRRQDVGAAIASLGMTSNSEVFWLKSARRLRLEVFEEPPDRDEEVELEALTYDEVEEALSRDEDQLLSPEQEPTPAPVEEELTEFRKWDESDFETPFDISDGEDAAIIGEANEVLQYSAADFPETYRTKEALKNRISTERRQEQYAEKCDQYSSCQAEAEMWELLQRKPPMELPKVHEPGPVQRSKLDVQSIFPIERDWRAKIKYRSEWETDERPRDP</sequence>
<dbReference type="CDD" id="cd00167">
    <property type="entry name" value="SANT"/>
    <property type="match status" value="1"/>
</dbReference>